<gene>
    <name evidence="2" type="ORF">LCGC14_0312670</name>
</gene>
<accession>A0A0F9TLH5</accession>
<comment type="caution">
    <text evidence="2">The sequence shown here is derived from an EMBL/GenBank/DDBJ whole genome shotgun (WGS) entry which is preliminary data.</text>
</comment>
<reference evidence="2" key="1">
    <citation type="journal article" date="2015" name="Nature">
        <title>Complex archaea that bridge the gap between prokaryotes and eukaryotes.</title>
        <authorList>
            <person name="Spang A."/>
            <person name="Saw J.H."/>
            <person name="Jorgensen S.L."/>
            <person name="Zaremba-Niedzwiedzka K."/>
            <person name="Martijn J."/>
            <person name="Lind A.E."/>
            <person name="van Eijk R."/>
            <person name="Schleper C."/>
            <person name="Guy L."/>
            <person name="Ettema T.J."/>
        </authorList>
    </citation>
    <scope>NUCLEOTIDE SEQUENCE</scope>
</reference>
<feature type="region of interest" description="Disordered" evidence="1">
    <location>
        <begin position="75"/>
        <end position="95"/>
    </location>
</feature>
<dbReference type="AlphaFoldDB" id="A0A0F9TLH5"/>
<dbReference type="EMBL" id="LAZR01000206">
    <property type="protein sequence ID" value="KKN82000.1"/>
    <property type="molecule type" value="Genomic_DNA"/>
</dbReference>
<evidence type="ECO:0000256" key="1">
    <source>
        <dbReference type="SAM" id="MobiDB-lite"/>
    </source>
</evidence>
<protein>
    <submittedName>
        <fullName evidence="2">Uncharacterized protein</fullName>
    </submittedName>
</protein>
<proteinExistence type="predicted"/>
<sequence length="95" mass="10649">MGVNIAAFQSRSLAERFWRRVDYSGGLEACWPWKGAQDKHGYGWITIGSMLDGSRHTERCPRVAYILTHSTYSVEPSRREGSMRATPTPSGNGML</sequence>
<name>A0A0F9TLH5_9ZZZZ</name>
<evidence type="ECO:0000313" key="2">
    <source>
        <dbReference type="EMBL" id="KKN82000.1"/>
    </source>
</evidence>
<feature type="compositionally biased region" description="Polar residues" evidence="1">
    <location>
        <begin position="85"/>
        <end position="95"/>
    </location>
</feature>
<organism evidence="2">
    <name type="scientific">marine sediment metagenome</name>
    <dbReference type="NCBI Taxonomy" id="412755"/>
    <lineage>
        <taxon>unclassified sequences</taxon>
        <taxon>metagenomes</taxon>
        <taxon>ecological metagenomes</taxon>
    </lineage>
</organism>